<dbReference type="InterPro" id="IPR019405">
    <property type="entry name" value="Lactonase_7-beta_prop"/>
</dbReference>
<dbReference type="RefSeq" id="WP_135676537.1">
    <property type="nucleotide sequence ID" value="NZ_RQFP01000001.1"/>
</dbReference>
<dbReference type="InterPro" id="IPR013783">
    <property type="entry name" value="Ig-like_fold"/>
</dbReference>
<dbReference type="Pfam" id="PF10282">
    <property type="entry name" value="Lactonase"/>
    <property type="match status" value="1"/>
</dbReference>
<dbReference type="SUPFAM" id="SSF51004">
    <property type="entry name" value="C-terminal (heme d1) domain of cytochrome cd1-nitrite reductase"/>
    <property type="match status" value="1"/>
</dbReference>
<proteinExistence type="predicted"/>
<dbReference type="Gene3D" id="2.60.40.10">
    <property type="entry name" value="Immunoglobulins"/>
    <property type="match status" value="1"/>
</dbReference>
<evidence type="ECO:0008006" key="3">
    <source>
        <dbReference type="Google" id="ProtNLM"/>
    </source>
</evidence>
<protein>
    <recommendedName>
        <fullName evidence="3">Fibronectin type-III domain-containing protein</fullName>
    </recommendedName>
</protein>
<keyword evidence="2" id="KW-1185">Reference proteome</keyword>
<evidence type="ECO:0000313" key="1">
    <source>
        <dbReference type="EMBL" id="TGK95378.1"/>
    </source>
</evidence>
<dbReference type="Gene3D" id="2.130.10.10">
    <property type="entry name" value="YVTN repeat-like/Quinoprotein amine dehydrogenase"/>
    <property type="match status" value="1"/>
</dbReference>
<sequence length="1269" mass="141879">MKKQTLIILFLLCHCSLIQNTKNQFGNVLIAFLSSAGFYSGEDRLPAPVDIVPAPTLTIPSNSVFSSIENSLKISKGSTETPILVQGKMVPIGDVYDIGLNFETFTGINPVEAKSVIFPEPITFEYKYDKSSLTEAGFIEEFTVYYFDVFSETWLPMDHVVIDLEKQTIQVATNHFTPFVLTALPTPTNTGVALAPQCLSTTMPITGEGGAQWTQLDAHFKYYKDRNYTITPTNDFYELGLNRSFGIATCNGGTPQTGSEPCGSFTEHKHNANLNYINFVADEDLTVYIMYDRRGASDASWLASESWTLDSRTIQTTDAVGSYKVYYKEFLKGNLVTLHGNRVGLPTNTAVDTNYWVAIKRKENNPGTCLASAENFQNPITHITAIPGQTSSTLLWKDIDLNSVSNLIIRRKKNAPPSSPADGLPVFGEEISTIGFKDTLLEENTTYYYSIFALNSEGVTSLAQTVLITTGVDSDQDGIRDSFESDLSCPAYSWFPVCTTNPNLADSDSDGINDLTEIIQQTNPNDPDTNPPNISSFTLLSETPTYFPIAKLSANATDNVPGQEIDWLITKSNVKPKFDHPGWQTGTVSPSLKEFSGIELKDLGNQNFYVWAKDKAGNISNLYAPVTINVLGFKYPKHLISVENNQIKMYKHNLLTNILEQKISKSIDPYFNIFQTFLSKDGKYFFLLSDVYNSDYEEFYLSVYRIDYVNDTITFSDKKSVIPLNFELSRNENYLIGTHSGYRVAKITFNKTNGTITNNSYTENLDPYDGNAGWLGFAIITKTHPKKDWVYAFHHYNRYHIVDLPSLNKLSSQSIGSTDLDGLQTLNFHPSGLFAYFLQSGELKVTDVDQITGQLYNFRNPINNSYSGPQKFIISEDGLILLRTENYGQSLGNYEIDPSNGNLTKKDTIAIGGNFRSVMIDSTSQFVYLKYSKVENNTTQIRTKIFKVDKTTRKLDQVGDQILGEDNHYQNQVVHSYDNTNPPVEVSLTQTNQLGFLQRDGVVKYPAPNTMLVGVIPNTTCGVLPPSSIYGDPCRLYTRTGQPLIDRSIGNSIQVSKTISDSAFIRCNKRESDFTETLSVKDSSDTAVNIQSFGDFWSKKLSFDFRPSDPNLSLNYSLTDHSSECLSTGSNVTNKSIAFTKKKISLKGGIVTTAGSPPPASYTMPNLRHYQMINGRALPVTSRLVTCIMERFDCPLGINLLNLFCNRNIITNGYYLSDDRNPKEFCASIAVSRDISTFSNPIYRFGYIKSLSFTEETRWIWENYQISDP</sequence>
<organism evidence="1 2">
    <name type="scientific">Leptospira brenneri</name>
    <dbReference type="NCBI Taxonomy" id="2023182"/>
    <lineage>
        <taxon>Bacteria</taxon>
        <taxon>Pseudomonadati</taxon>
        <taxon>Spirochaetota</taxon>
        <taxon>Spirochaetia</taxon>
        <taxon>Leptospirales</taxon>
        <taxon>Leptospiraceae</taxon>
        <taxon>Leptospira</taxon>
    </lineage>
</organism>
<dbReference type="EMBL" id="RQFP01000001">
    <property type="protein sequence ID" value="TGK95378.1"/>
    <property type="molecule type" value="Genomic_DNA"/>
</dbReference>
<dbReference type="Proteomes" id="UP000297891">
    <property type="component" value="Unassembled WGS sequence"/>
</dbReference>
<evidence type="ECO:0000313" key="2">
    <source>
        <dbReference type="Proteomes" id="UP000297891"/>
    </source>
</evidence>
<dbReference type="OrthoDB" id="310540at2"/>
<dbReference type="InterPro" id="IPR011048">
    <property type="entry name" value="Haem_d1_sf"/>
</dbReference>
<dbReference type="AlphaFoldDB" id="A0A5F1Z717"/>
<name>A0A5F1Z717_9LEPT</name>
<gene>
    <name evidence="1" type="ORF">EHQ30_01710</name>
</gene>
<accession>A0A5F1Z717</accession>
<comment type="caution">
    <text evidence="1">The sequence shown here is derived from an EMBL/GenBank/DDBJ whole genome shotgun (WGS) entry which is preliminary data.</text>
</comment>
<reference evidence="1" key="1">
    <citation type="journal article" date="2019" name="PLoS Negl. Trop. Dis.">
        <title>Revisiting the worldwide diversity of Leptospira species in the environment.</title>
        <authorList>
            <person name="Vincent A.T."/>
            <person name="Schiettekatte O."/>
            <person name="Bourhy P."/>
            <person name="Veyrier F.J."/>
            <person name="Picardeau M."/>
        </authorList>
    </citation>
    <scope>NUCLEOTIDE SEQUENCE [LARGE SCALE GENOMIC DNA]</scope>
    <source>
        <strain evidence="1">201800277</strain>
    </source>
</reference>
<dbReference type="InterPro" id="IPR015943">
    <property type="entry name" value="WD40/YVTN_repeat-like_dom_sf"/>
</dbReference>